<dbReference type="OrthoDB" id="6419989at2759"/>
<gene>
    <name evidence="1" type="ORF">Bhyg_04911</name>
</gene>
<proteinExistence type="predicted"/>
<evidence type="ECO:0000313" key="2">
    <source>
        <dbReference type="Proteomes" id="UP001151699"/>
    </source>
</evidence>
<sequence length="82" mass="8921">MVVLQSVNLSTTGRYRCEVSAEAPSFQTVSDHGDMIVVEKPVGINTQLSVGLLIPLSIDRYKEALIVASPVARVTEWRALPP</sequence>
<keyword evidence="2" id="KW-1185">Reference proteome</keyword>
<dbReference type="PANTHER" id="PTHR21261">
    <property type="entry name" value="BEAT PROTEIN"/>
    <property type="match status" value="1"/>
</dbReference>
<dbReference type="PANTHER" id="PTHR21261:SF15">
    <property type="entry name" value="BEATEN PATH IIIA, ISOFORM D-RELATED"/>
    <property type="match status" value="1"/>
</dbReference>
<protein>
    <submittedName>
        <fullName evidence="1">Uncharacterized protein</fullName>
    </submittedName>
</protein>
<dbReference type="AlphaFoldDB" id="A0A9Q0S8X6"/>
<reference evidence="1" key="1">
    <citation type="submission" date="2022-07" db="EMBL/GenBank/DDBJ databases">
        <authorList>
            <person name="Trinca V."/>
            <person name="Uliana J.V.C."/>
            <person name="Torres T.T."/>
            <person name="Ward R.J."/>
            <person name="Monesi N."/>
        </authorList>
    </citation>
    <scope>NUCLEOTIDE SEQUENCE</scope>
    <source>
        <strain evidence="1">HSMRA1968</strain>
        <tissue evidence="1">Whole embryos</tissue>
    </source>
</reference>
<organism evidence="1 2">
    <name type="scientific">Pseudolycoriella hygida</name>
    <dbReference type="NCBI Taxonomy" id="35572"/>
    <lineage>
        <taxon>Eukaryota</taxon>
        <taxon>Metazoa</taxon>
        <taxon>Ecdysozoa</taxon>
        <taxon>Arthropoda</taxon>
        <taxon>Hexapoda</taxon>
        <taxon>Insecta</taxon>
        <taxon>Pterygota</taxon>
        <taxon>Neoptera</taxon>
        <taxon>Endopterygota</taxon>
        <taxon>Diptera</taxon>
        <taxon>Nematocera</taxon>
        <taxon>Sciaroidea</taxon>
        <taxon>Sciaridae</taxon>
        <taxon>Pseudolycoriella</taxon>
    </lineage>
</organism>
<name>A0A9Q0S8X6_9DIPT</name>
<evidence type="ECO:0000313" key="1">
    <source>
        <dbReference type="EMBL" id="KAJ6649672.1"/>
    </source>
</evidence>
<comment type="caution">
    <text evidence="1">The sequence shown here is derived from an EMBL/GenBank/DDBJ whole genome shotgun (WGS) entry which is preliminary data.</text>
</comment>
<dbReference type="Proteomes" id="UP001151699">
    <property type="component" value="Chromosome A"/>
</dbReference>
<dbReference type="GO" id="GO:0008045">
    <property type="term" value="P:motor neuron axon guidance"/>
    <property type="evidence" value="ECO:0007669"/>
    <property type="project" value="TreeGrafter"/>
</dbReference>
<dbReference type="EMBL" id="WJQU01000001">
    <property type="protein sequence ID" value="KAJ6649672.1"/>
    <property type="molecule type" value="Genomic_DNA"/>
</dbReference>
<accession>A0A9Q0S8X6</accession>